<evidence type="ECO:0000313" key="2">
    <source>
        <dbReference type="Proteomes" id="UP000308652"/>
    </source>
</evidence>
<dbReference type="STRING" id="68775.A0A5C3M2E7"/>
<keyword evidence="1" id="KW-0808">Transferase</keyword>
<dbReference type="Proteomes" id="UP000308652">
    <property type="component" value="Unassembled WGS sequence"/>
</dbReference>
<dbReference type="GO" id="GO:0005634">
    <property type="term" value="C:nucleus"/>
    <property type="evidence" value="ECO:0007669"/>
    <property type="project" value="TreeGrafter"/>
</dbReference>
<reference evidence="1 2" key="1">
    <citation type="journal article" date="2019" name="Nat. Ecol. Evol.">
        <title>Megaphylogeny resolves global patterns of mushroom evolution.</title>
        <authorList>
            <person name="Varga T."/>
            <person name="Krizsan K."/>
            <person name="Foldi C."/>
            <person name="Dima B."/>
            <person name="Sanchez-Garcia M."/>
            <person name="Sanchez-Ramirez S."/>
            <person name="Szollosi G.J."/>
            <person name="Szarkandi J.G."/>
            <person name="Papp V."/>
            <person name="Albert L."/>
            <person name="Andreopoulos W."/>
            <person name="Angelini C."/>
            <person name="Antonin V."/>
            <person name="Barry K.W."/>
            <person name="Bougher N.L."/>
            <person name="Buchanan P."/>
            <person name="Buyck B."/>
            <person name="Bense V."/>
            <person name="Catcheside P."/>
            <person name="Chovatia M."/>
            <person name="Cooper J."/>
            <person name="Damon W."/>
            <person name="Desjardin D."/>
            <person name="Finy P."/>
            <person name="Geml J."/>
            <person name="Haridas S."/>
            <person name="Hughes K."/>
            <person name="Justo A."/>
            <person name="Karasinski D."/>
            <person name="Kautmanova I."/>
            <person name="Kiss B."/>
            <person name="Kocsube S."/>
            <person name="Kotiranta H."/>
            <person name="LaButti K.M."/>
            <person name="Lechner B.E."/>
            <person name="Liimatainen K."/>
            <person name="Lipzen A."/>
            <person name="Lukacs Z."/>
            <person name="Mihaltcheva S."/>
            <person name="Morgado L.N."/>
            <person name="Niskanen T."/>
            <person name="Noordeloos M.E."/>
            <person name="Ohm R.A."/>
            <person name="Ortiz-Santana B."/>
            <person name="Ovrebo C."/>
            <person name="Racz N."/>
            <person name="Riley R."/>
            <person name="Savchenko A."/>
            <person name="Shiryaev A."/>
            <person name="Soop K."/>
            <person name="Spirin V."/>
            <person name="Szebenyi C."/>
            <person name="Tomsovsky M."/>
            <person name="Tulloss R.E."/>
            <person name="Uehling J."/>
            <person name="Grigoriev I.V."/>
            <person name="Vagvolgyi C."/>
            <person name="Papp T."/>
            <person name="Martin F.M."/>
            <person name="Miettinen O."/>
            <person name="Hibbett D.S."/>
            <person name="Nagy L.G."/>
        </authorList>
    </citation>
    <scope>NUCLEOTIDE SEQUENCE [LARGE SCALE GENOMIC DNA]</scope>
    <source>
        <strain evidence="1 2">CBS 166.37</strain>
    </source>
</reference>
<dbReference type="GO" id="GO:0032259">
    <property type="term" value="P:methylation"/>
    <property type="evidence" value="ECO:0007669"/>
    <property type="project" value="UniProtKB-KW"/>
</dbReference>
<organism evidence="1 2">
    <name type="scientific">Crucibulum laeve</name>
    <dbReference type="NCBI Taxonomy" id="68775"/>
    <lineage>
        <taxon>Eukaryota</taxon>
        <taxon>Fungi</taxon>
        <taxon>Dikarya</taxon>
        <taxon>Basidiomycota</taxon>
        <taxon>Agaricomycotina</taxon>
        <taxon>Agaricomycetes</taxon>
        <taxon>Agaricomycetidae</taxon>
        <taxon>Agaricales</taxon>
        <taxon>Agaricineae</taxon>
        <taxon>Nidulariaceae</taxon>
        <taxon>Crucibulum</taxon>
    </lineage>
</organism>
<proteinExistence type="predicted"/>
<name>A0A5C3M2E7_9AGAR</name>
<dbReference type="InterPro" id="IPR019410">
    <property type="entry name" value="Methyltransf_16"/>
</dbReference>
<dbReference type="EMBL" id="ML213599">
    <property type="protein sequence ID" value="TFK39430.1"/>
    <property type="molecule type" value="Genomic_DNA"/>
</dbReference>
<sequence>MFYYISFLRPLPIQTPPFHSISIMPQISNDLRTESFPDEQELYFSWTPLKVPSGRTPPPTRPAKLTTWREANAYKEIPVPPPAGLKEGQEWRLVLSAQGMEGGNANFSSTIDLGIGSKIGKLPFPVLSMPVLFSAKGWKGRDKQEQIERIYRFPVIQSDGEKKEVGMKITEQTSFDLDKKIWDSGIGLSSWLVGLSTGEGHDDMRLDGLRDALLSRESRRIVELGEYSAGIGMPALTLSALRSGILSVEESLNEKMYTTDVSSAMPLLEHNISSNTHIFSNSKPKADVLDWDEEELPVYIKEMESIDAIIMADVTYNPASFPSLVRTIASLIKSSAKPPLVLLGYKERDVAERTLWDMAKEVGISFERVGERVGAGGREVEVWIGRGVSYVKDDTMDD</sequence>
<keyword evidence="2" id="KW-1185">Reference proteome</keyword>
<dbReference type="Gene3D" id="3.40.50.150">
    <property type="entry name" value="Vaccinia Virus protein VP39"/>
    <property type="match status" value="1"/>
</dbReference>
<protein>
    <submittedName>
        <fullName evidence="1">Putative methyltransferase-domain-containing protein</fullName>
    </submittedName>
</protein>
<dbReference type="PANTHER" id="PTHR14614">
    <property type="entry name" value="HEPATOCELLULAR CARCINOMA-ASSOCIATED ANTIGEN"/>
    <property type="match status" value="1"/>
</dbReference>
<dbReference type="AlphaFoldDB" id="A0A5C3M2E7"/>
<accession>A0A5C3M2E7</accession>
<dbReference type="OrthoDB" id="413520at2759"/>
<dbReference type="InterPro" id="IPR029063">
    <property type="entry name" value="SAM-dependent_MTases_sf"/>
</dbReference>
<dbReference type="GO" id="GO:0008757">
    <property type="term" value="F:S-adenosylmethionine-dependent methyltransferase activity"/>
    <property type="evidence" value="ECO:0007669"/>
    <property type="project" value="UniProtKB-ARBA"/>
</dbReference>
<gene>
    <name evidence="1" type="ORF">BDQ12DRAFT_734800</name>
</gene>
<dbReference type="Pfam" id="PF10294">
    <property type="entry name" value="Methyltransf_16"/>
    <property type="match status" value="1"/>
</dbReference>
<keyword evidence="1" id="KW-0489">Methyltransferase</keyword>
<dbReference type="GO" id="GO:0005737">
    <property type="term" value="C:cytoplasm"/>
    <property type="evidence" value="ECO:0007669"/>
    <property type="project" value="TreeGrafter"/>
</dbReference>
<evidence type="ECO:0000313" key="1">
    <source>
        <dbReference type="EMBL" id="TFK39430.1"/>
    </source>
</evidence>
<dbReference type="PANTHER" id="PTHR14614:SF162">
    <property type="entry name" value="EXPRESSED PROTEIN"/>
    <property type="match status" value="1"/>
</dbReference>